<comment type="caution">
    <text evidence="2">The sequence shown here is derived from an EMBL/GenBank/DDBJ whole genome shotgun (WGS) entry which is preliminary data.</text>
</comment>
<sequence length="174" mass="20023">MLEGETDTYFVAESAGVHPFLLLPLATTLLVVVVAVFKWRFPCTTVDALVKEGASVQKLLTKAWKENLLGDFEEEFTRTWRRYYNDIEHIKLNSTQVPDSRAHPLAWIRFQWRQLHDIDVCYTAIQTLSASITLKSETERNRRYFTPFEAYSSGINTANSFQMDQIPANSEPAE</sequence>
<organism evidence="2 3">
    <name type="scientific">Moniliophthora roreri</name>
    <name type="common">Frosty pod rot fungus</name>
    <name type="synonym">Monilia roreri</name>
    <dbReference type="NCBI Taxonomy" id="221103"/>
    <lineage>
        <taxon>Eukaryota</taxon>
        <taxon>Fungi</taxon>
        <taxon>Dikarya</taxon>
        <taxon>Basidiomycota</taxon>
        <taxon>Agaricomycotina</taxon>
        <taxon>Agaricomycetes</taxon>
        <taxon>Agaricomycetidae</taxon>
        <taxon>Agaricales</taxon>
        <taxon>Marasmiineae</taxon>
        <taxon>Marasmiaceae</taxon>
        <taxon>Moniliophthora</taxon>
    </lineage>
</organism>
<dbReference type="AlphaFoldDB" id="A0A0W0FDB4"/>
<accession>A0A0W0FDB4</accession>
<evidence type="ECO:0000313" key="2">
    <source>
        <dbReference type="EMBL" id="KTB34317.1"/>
    </source>
</evidence>
<feature type="transmembrane region" description="Helical" evidence="1">
    <location>
        <begin position="20"/>
        <end position="37"/>
    </location>
</feature>
<protein>
    <submittedName>
        <fullName evidence="2">Uncharacterized protein</fullName>
    </submittedName>
</protein>
<keyword evidence="1" id="KW-0812">Transmembrane</keyword>
<dbReference type="Proteomes" id="UP000054988">
    <property type="component" value="Unassembled WGS sequence"/>
</dbReference>
<reference evidence="2 3" key="1">
    <citation type="submission" date="2015-12" db="EMBL/GenBank/DDBJ databases">
        <title>Draft genome sequence of Moniliophthora roreri, the causal agent of frosty pod rot of cacao.</title>
        <authorList>
            <person name="Aime M.C."/>
            <person name="Diaz-Valderrama J.R."/>
            <person name="Kijpornyongpan T."/>
            <person name="Phillips-Mora W."/>
        </authorList>
    </citation>
    <scope>NUCLEOTIDE SEQUENCE [LARGE SCALE GENOMIC DNA]</scope>
    <source>
        <strain evidence="2 3">MCA 2952</strain>
    </source>
</reference>
<gene>
    <name evidence="2" type="ORF">WG66_13109</name>
</gene>
<name>A0A0W0FDB4_MONRR</name>
<proteinExistence type="predicted"/>
<dbReference type="EMBL" id="LATX01002091">
    <property type="protein sequence ID" value="KTB34317.1"/>
    <property type="molecule type" value="Genomic_DNA"/>
</dbReference>
<evidence type="ECO:0000256" key="1">
    <source>
        <dbReference type="SAM" id="Phobius"/>
    </source>
</evidence>
<keyword evidence="1" id="KW-1133">Transmembrane helix</keyword>
<keyword evidence="1" id="KW-0472">Membrane</keyword>
<evidence type="ECO:0000313" key="3">
    <source>
        <dbReference type="Proteomes" id="UP000054988"/>
    </source>
</evidence>